<keyword evidence="2" id="KW-1185">Reference proteome</keyword>
<protein>
    <submittedName>
        <fullName evidence="1">Uncharacterized protein</fullName>
    </submittedName>
</protein>
<dbReference type="Gramene" id="mRNA:HanXRQr2_Chr03g0086591">
    <property type="protein sequence ID" value="mRNA:HanXRQr2_Chr03g0086591"/>
    <property type="gene ID" value="HanXRQr2_Chr03g0086591"/>
</dbReference>
<comment type="caution">
    <text evidence="1">The sequence shown here is derived from an EMBL/GenBank/DDBJ whole genome shotgun (WGS) entry which is preliminary data.</text>
</comment>
<organism evidence="1 2">
    <name type="scientific">Helianthus annuus</name>
    <name type="common">Common sunflower</name>
    <dbReference type="NCBI Taxonomy" id="4232"/>
    <lineage>
        <taxon>Eukaryota</taxon>
        <taxon>Viridiplantae</taxon>
        <taxon>Streptophyta</taxon>
        <taxon>Embryophyta</taxon>
        <taxon>Tracheophyta</taxon>
        <taxon>Spermatophyta</taxon>
        <taxon>Magnoliopsida</taxon>
        <taxon>eudicotyledons</taxon>
        <taxon>Gunneridae</taxon>
        <taxon>Pentapetalae</taxon>
        <taxon>asterids</taxon>
        <taxon>campanulids</taxon>
        <taxon>Asterales</taxon>
        <taxon>Asteraceae</taxon>
        <taxon>Asteroideae</taxon>
        <taxon>Heliantheae alliance</taxon>
        <taxon>Heliantheae</taxon>
        <taxon>Helianthus</taxon>
    </lineage>
</organism>
<gene>
    <name evidence="1" type="ORF">HanXRQr2_Chr03g0086591</name>
</gene>
<proteinExistence type="predicted"/>
<dbReference type="AlphaFoldDB" id="A0A9K3NTD8"/>
<sequence>MIPSSQYLERTRWVEIPHGSRGFEIKNPGLYMLLKQGVDSTNHIHEHNIKNGKNF</sequence>
<evidence type="ECO:0000313" key="2">
    <source>
        <dbReference type="Proteomes" id="UP000215914"/>
    </source>
</evidence>
<accession>A0A9K3NTD8</accession>
<evidence type="ECO:0000313" key="1">
    <source>
        <dbReference type="EMBL" id="KAF5812452.1"/>
    </source>
</evidence>
<reference evidence="1" key="2">
    <citation type="submission" date="2020-06" db="EMBL/GenBank/DDBJ databases">
        <title>Helianthus annuus Genome sequencing and assembly Release 2.</title>
        <authorList>
            <person name="Gouzy J."/>
            <person name="Langlade N."/>
            <person name="Munos S."/>
        </authorList>
    </citation>
    <scope>NUCLEOTIDE SEQUENCE</scope>
    <source>
        <tissue evidence="1">Leaves</tissue>
    </source>
</reference>
<name>A0A9K3NTD8_HELAN</name>
<reference evidence="1" key="1">
    <citation type="journal article" date="2017" name="Nature">
        <title>The sunflower genome provides insights into oil metabolism, flowering and Asterid evolution.</title>
        <authorList>
            <person name="Badouin H."/>
            <person name="Gouzy J."/>
            <person name="Grassa C.J."/>
            <person name="Murat F."/>
            <person name="Staton S.E."/>
            <person name="Cottret L."/>
            <person name="Lelandais-Briere C."/>
            <person name="Owens G.L."/>
            <person name="Carrere S."/>
            <person name="Mayjonade B."/>
            <person name="Legrand L."/>
            <person name="Gill N."/>
            <person name="Kane N.C."/>
            <person name="Bowers J.E."/>
            <person name="Hubner S."/>
            <person name="Bellec A."/>
            <person name="Berard A."/>
            <person name="Berges H."/>
            <person name="Blanchet N."/>
            <person name="Boniface M.C."/>
            <person name="Brunel D."/>
            <person name="Catrice O."/>
            <person name="Chaidir N."/>
            <person name="Claudel C."/>
            <person name="Donnadieu C."/>
            <person name="Faraut T."/>
            <person name="Fievet G."/>
            <person name="Helmstetter N."/>
            <person name="King M."/>
            <person name="Knapp S.J."/>
            <person name="Lai Z."/>
            <person name="Le Paslier M.C."/>
            <person name="Lippi Y."/>
            <person name="Lorenzon L."/>
            <person name="Mandel J.R."/>
            <person name="Marage G."/>
            <person name="Marchand G."/>
            <person name="Marquand E."/>
            <person name="Bret-Mestries E."/>
            <person name="Morien E."/>
            <person name="Nambeesan S."/>
            <person name="Nguyen T."/>
            <person name="Pegot-Espagnet P."/>
            <person name="Pouilly N."/>
            <person name="Raftis F."/>
            <person name="Sallet E."/>
            <person name="Schiex T."/>
            <person name="Thomas J."/>
            <person name="Vandecasteele C."/>
            <person name="Vares D."/>
            <person name="Vear F."/>
            <person name="Vautrin S."/>
            <person name="Crespi M."/>
            <person name="Mangin B."/>
            <person name="Burke J.M."/>
            <person name="Salse J."/>
            <person name="Munos S."/>
            <person name="Vincourt P."/>
            <person name="Rieseberg L.H."/>
            <person name="Langlade N.B."/>
        </authorList>
    </citation>
    <scope>NUCLEOTIDE SEQUENCE</scope>
    <source>
        <tissue evidence="1">Leaves</tissue>
    </source>
</reference>
<dbReference type="Proteomes" id="UP000215914">
    <property type="component" value="Unassembled WGS sequence"/>
</dbReference>
<dbReference type="EMBL" id="MNCJ02000318">
    <property type="protein sequence ID" value="KAF5812452.1"/>
    <property type="molecule type" value="Genomic_DNA"/>
</dbReference>